<evidence type="ECO:0000256" key="1">
    <source>
        <dbReference type="SAM" id="MobiDB-lite"/>
    </source>
</evidence>
<feature type="region of interest" description="Disordered" evidence="1">
    <location>
        <begin position="89"/>
        <end position="112"/>
    </location>
</feature>
<accession>A0A2M7XF63</accession>
<dbReference type="Pfam" id="PF23477">
    <property type="entry name" value="zf_Tbcl_2"/>
    <property type="match status" value="1"/>
</dbReference>
<evidence type="ECO:0000259" key="2">
    <source>
        <dbReference type="Pfam" id="PF23477"/>
    </source>
</evidence>
<protein>
    <recommendedName>
        <fullName evidence="2">CxxC-x17-CxxC domain-containing protein</fullName>
    </recommendedName>
</protein>
<proteinExistence type="predicted"/>
<feature type="compositionally biased region" description="Gly residues" evidence="1">
    <location>
        <begin position="32"/>
        <end position="41"/>
    </location>
</feature>
<feature type="compositionally biased region" description="Polar residues" evidence="1">
    <location>
        <begin position="93"/>
        <end position="102"/>
    </location>
</feature>
<dbReference type="EMBL" id="PFWT01000009">
    <property type="protein sequence ID" value="PJA46492.1"/>
    <property type="molecule type" value="Genomic_DNA"/>
</dbReference>
<sequence>MFNNKKSGGKPGFGGRNSGGSKPGARRPSGGRSAGGRGGAYDFGAQKEMHKAICSDCGAQCRVPFKPTGAKPVKCSACFEADGNGEKGYKGTSRFNRTQNPDHASVPRIGGGGAGNVGREIAMLNEKMDRIIKALHI</sequence>
<evidence type="ECO:0000313" key="4">
    <source>
        <dbReference type="Proteomes" id="UP000231263"/>
    </source>
</evidence>
<dbReference type="NCBIfam" id="TIGR04272">
    <property type="entry name" value="cxxc_cxxc_Mbark"/>
    <property type="match status" value="1"/>
</dbReference>
<evidence type="ECO:0000313" key="3">
    <source>
        <dbReference type="EMBL" id="PJA46492.1"/>
    </source>
</evidence>
<feature type="domain" description="CxxC-x17-CxxC" evidence="2">
    <location>
        <begin position="47"/>
        <end position="81"/>
    </location>
</feature>
<dbReference type="Proteomes" id="UP000231263">
    <property type="component" value="Unassembled WGS sequence"/>
</dbReference>
<feature type="compositionally biased region" description="Gly residues" evidence="1">
    <location>
        <begin position="9"/>
        <end position="22"/>
    </location>
</feature>
<feature type="region of interest" description="Disordered" evidence="1">
    <location>
        <begin position="1"/>
        <end position="42"/>
    </location>
</feature>
<comment type="caution">
    <text evidence="3">The sequence shown here is derived from an EMBL/GenBank/DDBJ whole genome shotgun (WGS) entry which is preliminary data.</text>
</comment>
<dbReference type="AlphaFoldDB" id="A0A2M7XF63"/>
<gene>
    <name evidence="3" type="ORF">CO173_01880</name>
</gene>
<name>A0A2M7XF63_9BACT</name>
<organism evidence="3 4">
    <name type="scientific">Candidatus Uhrbacteria bacterium CG_4_9_14_3_um_filter_41_35</name>
    <dbReference type="NCBI Taxonomy" id="1975034"/>
    <lineage>
        <taxon>Bacteria</taxon>
        <taxon>Candidatus Uhriibacteriota</taxon>
    </lineage>
</organism>
<dbReference type="InterPro" id="IPR026363">
    <property type="entry name" value="CxxC-x17-CxxC_dom"/>
</dbReference>
<reference evidence="4" key="1">
    <citation type="submission" date="2017-09" db="EMBL/GenBank/DDBJ databases">
        <title>Depth-based differentiation of microbial function through sediment-hosted aquifers and enrichment of novel symbionts in the deep terrestrial subsurface.</title>
        <authorList>
            <person name="Probst A.J."/>
            <person name="Ladd B."/>
            <person name="Jarett J.K."/>
            <person name="Geller-Mcgrath D.E."/>
            <person name="Sieber C.M.K."/>
            <person name="Emerson J.B."/>
            <person name="Anantharaman K."/>
            <person name="Thomas B.C."/>
            <person name="Malmstrom R."/>
            <person name="Stieglmeier M."/>
            <person name="Klingl A."/>
            <person name="Woyke T."/>
            <person name="Ryan C.M."/>
            <person name="Banfield J.F."/>
        </authorList>
    </citation>
    <scope>NUCLEOTIDE SEQUENCE [LARGE SCALE GENOMIC DNA]</scope>
</reference>